<dbReference type="AlphaFoldDB" id="A0A0P6D1N2"/>
<organism evidence="2">
    <name type="scientific">Daphnia magna</name>
    <dbReference type="NCBI Taxonomy" id="35525"/>
    <lineage>
        <taxon>Eukaryota</taxon>
        <taxon>Metazoa</taxon>
        <taxon>Ecdysozoa</taxon>
        <taxon>Arthropoda</taxon>
        <taxon>Crustacea</taxon>
        <taxon>Branchiopoda</taxon>
        <taxon>Diplostraca</taxon>
        <taxon>Cladocera</taxon>
        <taxon>Anomopoda</taxon>
        <taxon>Daphniidae</taxon>
        <taxon>Daphnia</taxon>
    </lineage>
</organism>
<evidence type="ECO:0000313" key="2">
    <source>
        <dbReference type="EMBL" id="JAN09475.1"/>
    </source>
</evidence>
<feature type="region of interest" description="Disordered" evidence="1">
    <location>
        <begin position="19"/>
        <end position="46"/>
    </location>
</feature>
<dbReference type="EMBL" id="GDIQ01085262">
    <property type="protein sequence ID" value="JAN09475.1"/>
    <property type="molecule type" value="Transcribed_RNA"/>
</dbReference>
<sequence length="246" mass="27919">MEEDEESRSRKLVKEFLASLKKSENSRKNKERRESKRKEAGYPSKRPKCFVKLDGVKVKLTINMKKGSGYQTEAESSNFGPPVTVPDLSQDNIDDLAGCELPIDTPSESRASYQTSQTEWKSHMEGQDLKWKEKRDYIHVESMKSFSINKASICALCQNQASVRCQTCRYHLCPTCDISIHSKQVTHQRKCEVNNCLHLLQCTEFLNNEGNLITLNIPLPMFIPEQCDNCLGIRCILAVAGGVEQL</sequence>
<reference evidence="2" key="1">
    <citation type="submission" date="2015-10" db="EMBL/GenBank/DDBJ databases">
        <title>EvidentialGene: Evidence-directed Construction of Complete mRNA Transcriptomes without Genomes.</title>
        <authorList>
            <person name="Gilbert D.G."/>
        </authorList>
    </citation>
    <scope>NUCLEOTIDE SEQUENCE</scope>
</reference>
<dbReference type="PROSITE" id="PS50119">
    <property type="entry name" value="ZF_BBOX"/>
    <property type="match status" value="1"/>
</dbReference>
<name>A0A0P6D1N2_9CRUS</name>
<accession>A0A0P6D1N2</accession>
<dbReference type="InterPro" id="IPR000315">
    <property type="entry name" value="Znf_B-box"/>
</dbReference>
<evidence type="ECO:0000256" key="1">
    <source>
        <dbReference type="SAM" id="MobiDB-lite"/>
    </source>
</evidence>
<dbReference type="OrthoDB" id="6366797at2759"/>
<protein>
    <submittedName>
        <fullName evidence="2">Uncharacterized protein</fullName>
    </submittedName>
</protein>
<dbReference type="GO" id="GO:0008270">
    <property type="term" value="F:zinc ion binding"/>
    <property type="evidence" value="ECO:0007669"/>
    <property type="project" value="InterPro"/>
</dbReference>
<feature type="compositionally biased region" description="Basic and acidic residues" evidence="1">
    <location>
        <begin position="21"/>
        <end position="40"/>
    </location>
</feature>
<proteinExistence type="predicted"/>